<protein>
    <submittedName>
        <fullName evidence="3">Peptidase</fullName>
    </submittedName>
</protein>
<gene>
    <name evidence="3" type="ORF">CWI84_00485</name>
</gene>
<name>A0A432ZTR2_9GAMM</name>
<evidence type="ECO:0000256" key="1">
    <source>
        <dbReference type="SAM" id="SignalP"/>
    </source>
</evidence>
<evidence type="ECO:0000313" key="4">
    <source>
        <dbReference type="Proteomes" id="UP000287996"/>
    </source>
</evidence>
<keyword evidence="4" id="KW-1185">Reference proteome</keyword>
<evidence type="ECO:0000259" key="2">
    <source>
        <dbReference type="Pfam" id="PF01551"/>
    </source>
</evidence>
<organism evidence="3 4">
    <name type="scientific">Idiomarina tyrosinivorans</name>
    <dbReference type="NCBI Taxonomy" id="1445662"/>
    <lineage>
        <taxon>Bacteria</taxon>
        <taxon>Pseudomonadati</taxon>
        <taxon>Pseudomonadota</taxon>
        <taxon>Gammaproteobacteria</taxon>
        <taxon>Alteromonadales</taxon>
        <taxon>Idiomarinaceae</taxon>
        <taxon>Idiomarina</taxon>
    </lineage>
</organism>
<dbReference type="Pfam" id="PF01551">
    <property type="entry name" value="Peptidase_M23"/>
    <property type="match status" value="1"/>
</dbReference>
<dbReference type="InterPro" id="IPR050570">
    <property type="entry name" value="Cell_wall_metabolism_enzyme"/>
</dbReference>
<dbReference type="PANTHER" id="PTHR21666:SF285">
    <property type="entry name" value="M23 FAMILY METALLOPEPTIDASE"/>
    <property type="match status" value="1"/>
</dbReference>
<dbReference type="SUPFAM" id="SSF51261">
    <property type="entry name" value="Duplicated hybrid motif"/>
    <property type="match status" value="1"/>
</dbReference>
<dbReference type="AlphaFoldDB" id="A0A432ZTR2"/>
<evidence type="ECO:0000313" key="3">
    <source>
        <dbReference type="EMBL" id="RUO81273.1"/>
    </source>
</evidence>
<proteinExistence type="predicted"/>
<dbReference type="FunFam" id="2.70.70.10:FF:000019">
    <property type="entry name" value="M23 family peptidase"/>
    <property type="match status" value="1"/>
</dbReference>
<comment type="caution">
    <text evidence="3">The sequence shown here is derived from an EMBL/GenBank/DDBJ whole genome shotgun (WGS) entry which is preliminary data.</text>
</comment>
<dbReference type="EMBL" id="PIQH01000001">
    <property type="protein sequence ID" value="RUO81273.1"/>
    <property type="molecule type" value="Genomic_DNA"/>
</dbReference>
<dbReference type="InterPro" id="IPR011055">
    <property type="entry name" value="Dup_hybrid_motif"/>
</dbReference>
<sequence length="276" mass="29742">MLKALLSAAVLLVTSGAVIAAEMQSFDAVKVRGELTQGALLIGETAPGNQVALDGKALDVDSQGRFVLGFGRDAKLQHQLTVTRVNGDVISNTLTLTPREYRIERVDGVPQRTVTPDPKQVARARKEAGWVWQARQQVLPREDFLTPIVAPAKGRISGYYGSQRVLNGDPKRPHYGQDIAAPEGSTVVAPWSGEVTFANDDLFYSGGTIIIAHGHGVNTTYLHLSEVSVKVGQTVEQGQPIGKVGATGRATGPHLDWRVNWGQVRLDPALLPKLYP</sequence>
<keyword evidence="1" id="KW-0732">Signal</keyword>
<dbReference type="Proteomes" id="UP000287996">
    <property type="component" value="Unassembled WGS sequence"/>
</dbReference>
<dbReference type="OrthoDB" id="9805070at2"/>
<dbReference type="InterPro" id="IPR016047">
    <property type="entry name" value="M23ase_b-sheet_dom"/>
</dbReference>
<dbReference type="RefSeq" id="WP_126840619.1">
    <property type="nucleotide sequence ID" value="NZ_PIQH01000001.1"/>
</dbReference>
<accession>A0A432ZTR2</accession>
<dbReference type="CDD" id="cd12797">
    <property type="entry name" value="M23_peptidase"/>
    <property type="match status" value="1"/>
</dbReference>
<feature type="chain" id="PRO_5019046488" evidence="1">
    <location>
        <begin position="21"/>
        <end position="276"/>
    </location>
</feature>
<reference evidence="3 4" key="1">
    <citation type="journal article" date="2011" name="Front. Microbiol.">
        <title>Genomic signatures of strain selection and enhancement in Bacillus atrophaeus var. globigii, a historical biowarfare simulant.</title>
        <authorList>
            <person name="Gibbons H.S."/>
            <person name="Broomall S.M."/>
            <person name="McNew L.A."/>
            <person name="Daligault H."/>
            <person name="Chapman C."/>
            <person name="Bruce D."/>
            <person name="Karavis M."/>
            <person name="Krepps M."/>
            <person name="McGregor P.A."/>
            <person name="Hong C."/>
            <person name="Park K.H."/>
            <person name="Akmal A."/>
            <person name="Feldman A."/>
            <person name="Lin J.S."/>
            <person name="Chang W.E."/>
            <person name="Higgs B.W."/>
            <person name="Demirev P."/>
            <person name="Lindquist J."/>
            <person name="Liem A."/>
            <person name="Fochler E."/>
            <person name="Read T.D."/>
            <person name="Tapia R."/>
            <person name="Johnson S."/>
            <person name="Bishop-Lilly K.A."/>
            <person name="Detter C."/>
            <person name="Han C."/>
            <person name="Sozhamannan S."/>
            <person name="Rosenzweig C.N."/>
            <person name="Skowronski E.W."/>
        </authorList>
    </citation>
    <scope>NUCLEOTIDE SEQUENCE [LARGE SCALE GENOMIC DNA]</scope>
    <source>
        <strain evidence="3 4">CC-PW-9</strain>
    </source>
</reference>
<dbReference type="Gene3D" id="2.70.70.10">
    <property type="entry name" value="Glucose Permease (Domain IIA)"/>
    <property type="match status" value="1"/>
</dbReference>
<feature type="signal peptide" evidence="1">
    <location>
        <begin position="1"/>
        <end position="20"/>
    </location>
</feature>
<dbReference type="PANTHER" id="PTHR21666">
    <property type="entry name" value="PEPTIDASE-RELATED"/>
    <property type="match status" value="1"/>
</dbReference>
<dbReference type="GO" id="GO:0004222">
    <property type="term" value="F:metalloendopeptidase activity"/>
    <property type="evidence" value="ECO:0007669"/>
    <property type="project" value="TreeGrafter"/>
</dbReference>
<feature type="domain" description="M23ase beta-sheet core" evidence="2">
    <location>
        <begin position="173"/>
        <end position="268"/>
    </location>
</feature>